<keyword evidence="3" id="KW-0732">Signal</keyword>
<protein>
    <recommendedName>
        <fullName evidence="6">TRAP-type C4-dicarboxylate transport system substrate-binding protein</fullName>
    </recommendedName>
</protein>
<dbReference type="PANTHER" id="PTHR33376:SF7">
    <property type="entry name" value="C4-DICARBOXYLATE-BINDING PROTEIN DCTB"/>
    <property type="match status" value="1"/>
</dbReference>
<name>A0ABP4H3E0_9PSEU</name>
<keyword evidence="5" id="KW-1185">Reference proteome</keyword>
<accession>A0ABP4H3E0</accession>
<proteinExistence type="inferred from homology"/>
<evidence type="ECO:0000313" key="5">
    <source>
        <dbReference type="Proteomes" id="UP001500653"/>
    </source>
</evidence>
<dbReference type="Proteomes" id="UP001500653">
    <property type="component" value="Unassembled WGS sequence"/>
</dbReference>
<evidence type="ECO:0000256" key="3">
    <source>
        <dbReference type="ARBA" id="ARBA00022729"/>
    </source>
</evidence>
<dbReference type="EMBL" id="BAAALN010000016">
    <property type="protein sequence ID" value="GAA1248970.1"/>
    <property type="molecule type" value="Genomic_DNA"/>
</dbReference>
<keyword evidence="2" id="KW-0813">Transport</keyword>
<gene>
    <name evidence="4" type="ORF">GCM10009676_39210</name>
</gene>
<evidence type="ECO:0000313" key="4">
    <source>
        <dbReference type="EMBL" id="GAA1248970.1"/>
    </source>
</evidence>
<sequence>MTHVNLPRYRRIALPKGILLIVLVSALILSACADPSADTKGGAGAAVPAGASKQDYIQAFQDIDPITMSMQTLSPKGALNSRPVEEYAKIIDEWSGGKIKAEISYSSSIASLAKSGEALADGRLDFARHAPLYQPDEYPETNKLVDLTFVGKHTPLVGRLQRFGSFIQTSVQSKEVVGELEEAGLKPVFPLWPISPMVMLACGEKAPTTQQDMNGLVARASGRIHAKQLDAMGITAADLDMSEIYQGLQRGVIDCGEMSMSTLKLIGALEIANQVSYSPETGFADVPGAFSFGQNFWEDLPLPARQLLWDKLDVLVEAGLNSSLQYEVEALKEVSASGGQVKKWSPEVVETLQKFNDGVLEAGRAERPELVRNLLDNTESWKKAVTGELGYHDAGDFADFAEWYPKQDIDLEPMVSYFMDNVMKPDRPS</sequence>
<organism evidence="4 5">
    <name type="scientific">Prauserella halophila</name>
    <dbReference type="NCBI Taxonomy" id="185641"/>
    <lineage>
        <taxon>Bacteria</taxon>
        <taxon>Bacillati</taxon>
        <taxon>Actinomycetota</taxon>
        <taxon>Actinomycetes</taxon>
        <taxon>Pseudonocardiales</taxon>
        <taxon>Pseudonocardiaceae</taxon>
        <taxon>Prauserella</taxon>
    </lineage>
</organism>
<comment type="caution">
    <text evidence="4">The sequence shown here is derived from an EMBL/GenBank/DDBJ whole genome shotgun (WGS) entry which is preliminary data.</text>
</comment>
<dbReference type="Gene3D" id="3.40.190.170">
    <property type="entry name" value="Bacterial extracellular solute-binding protein, family 7"/>
    <property type="match status" value="1"/>
</dbReference>
<evidence type="ECO:0008006" key="6">
    <source>
        <dbReference type="Google" id="ProtNLM"/>
    </source>
</evidence>
<comment type="similarity">
    <text evidence="1">Belongs to the bacterial solute-binding protein 7 family.</text>
</comment>
<evidence type="ECO:0000256" key="1">
    <source>
        <dbReference type="ARBA" id="ARBA00009023"/>
    </source>
</evidence>
<dbReference type="Pfam" id="PF03480">
    <property type="entry name" value="DctP"/>
    <property type="match status" value="1"/>
</dbReference>
<evidence type="ECO:0000256" key="2">
    <source>
        <dbReference type="ARBA" id="ARBA00022448"/>
    </source>
</evidence>
<reference evidence="5" key="1">
    <citation type="journal article" date="2019" name="Int. J. Syst. Evol. Microbiol.">
        <title>The Global Catalogue of Microorganisms (GCM) 10K type strain sequencing project: providing services to taxonomists for standard genome sequencing and annotation.</title>
        <authorList>
            <consortium name="The Broad Institute Genomics Platform"/>
            <consortium name="The Broad Institute Genome Sequencing Center for Infectious Disease"/>
            <person name="Wu L."/>
            <person name="Ma J."/>
        </authorList>
    </citation>
    <scope>NUCLEOTIDE SEQUENCE [LARGE SCALE GENOMIC DNA]</scope>
    <source>
        <strain evidence="5">JCM 13023</strain>
    </source>
</reference>
<dbReference type="InterPro" id="IPR018389">
    <property type="entry name" value="DctP_fam"/>
</dbReference>
<dbReference type="RefSeq" id="WP_253865810.1">
    <property type="nucleotide sequence ID" value="NZ_BAAALN010000016.1"/>
</dbReference>
<dbReference type="InterPro" id="IPR038404">
    <property type="entry name" value="TRAP_DctP_sf"/>
</dbReference>
<dbReference type="PANTHER" id="PTHR33376">
    <property type="match status" value="1"/>
</dbReference>